<dbReference type="PANTHER" id="PTHR43581:SF3">
    <property type="entry name" value="AAA+ ATPASE DOMAIN-CONTAINING PROTEIN"/>
    <property type="match status" value="1"/>
</dbReference>
<dbReference type="SUPFAM" id="SSF52540">
    <property type="entry name" value="P-loop containing nucleoside triphosphate hydrolases"/>
    <property type="match status" value="1"/>
</dbReference>
<evidence type="ECO:0000259" key="1">
    <source>
        <dbReference type="Pfam" id="PF13175"/>
    </source>
</evidence>
<protein>
    <submittedName>
        <fullName evidence="2">AAA family ATPase</fullName>
    </submittedName>
</protein>
<dbReference type="RefSeq" id="WP_261497820.1">
    <property type="nucleotide sequence ID" value="NZ_JAOCQF010000009.1"/>
</dbReference>
<evidence type="ECO:0000313" key="2">
    <source>
        <dbReference type="EMBL" id="MCT8331958.1"/>
    </source>
</evidence>
<dbReference type="InterPro" id="IPR051396">
    <property type="entry name" value="Bact_Antivir_Def_Nuclease"/>
</dbReference>
<dbReference type="InterPro" id="IPR027417">
    <property type="entry name" value="P-loop_NTPase"/>
</dbReference>
<dbReference type="Proteomes" id="UP001205601">
    <property type="component" value="Unassembled WGS sequence"/>
</dbReference>
<evidence type="ECO:0000313" key="3">
    <source>
        <dbReference type="Proteomes" id="UP001205601"/>
    </source>
</evidence>
<keyword evidence="3" id="KW-1185">Reference proteome</keyword>
<sequence>MQKGGRETMRLSEFRITNYRNITDSGWIRVNDVTAIVGQNEAGKSNLFEALYCLHSYVETQYNPDEDWPVDDWKGKKNADGRPVAQAVFEFDEGDAKALFQFAADITSDNEGSESEALTVAPPDGIRLFACRGYRQKTGFWLCDEKADPIAAESLGLSKAKVSEWANEIAPRFVLIQDYEFSGAQVELNDLKSRLDAAGGQRHNLSTEDQTILIVLDLADIDLDDIVQKGGSAAGRTLRQFDSVAASAYLTQQFQKLWKQKPVEFDIRVDGQTLNIFAKDKAIGFPVRLNRRSTGFRWYVSFAWKFTHASEGDFENCTLLLEEPGIHLHYSGQRDLLGVFENLSETNTVMYTTHLSSMVDQANPERVRIIETDNDHHLRVTHGVVSSQSAPMAVIESALGLTSDLSGMLGNRKVLIVEGGTDVLILSKLSGLLTKGGKVGLSDQIYMWPAETSTKVPMYAAFAIGQRWDAGALLDTDDAGHQAYKKIKDMSLKEYAKETGHEFRVLMLGDAAGVKKTDVAIEDLFPDDWFLDCVNRCYGLALKLDDLPDDGSTLIAKRVEIALKQRQGRELKKKDVLTEMLRDFDSWTKIADLPRGTAANAERLFKKVNAAFGLENT</sequence>
<feature type="domain" description="Endonuclease GajA/Old nuclease/RecF-like AAA" evidence="1">
    <location>
        <begin position="9"/>
        <end position="57"/>
    </location>
</feature>
<dbReference type="Pfam" id="PF13175">
    <property type="entry name" value="AAA_15"/>
    <property type="match status" value="2"/>
</dbReference>
<dbReference type="Gene3D" id="3.40.50.300">
    <property type="entry name" value="P-loop containing nucleotide triphosphate hydrolases"/>
    <property type="match status" value="1"/>
</dbReference>
<name>A0ABT2NSP3_9RHOB</name>
<organism evidence="2 3">
    <name type="scientific">Albidovulum sediminis</name>
    <dbReference type="NCBI Taxonomy" id="3066345"/>
    <lineage>
        <taxon>Bacteria</taxon>
        <taxon>Pseudomonadati</taxon>
        <taxon>Pseudomonadota</taxon>
        <taxon>Alphaproteobacteria</taxon>
        <taxon>Rhodobacterales</taxon>
        <taxon>Paracoccaceae</taxon>
        <taxon>Albidovulum</taxon>
    </lineage>
</organism>
<dbReference type="InterPro" id="IPR041685">
    <property type="entry name" value="AAA_GajA/Old/RecF-like"/>
</dbReference>
<gene>
    <name evidence="2" type="ORF">N5I32_20770</name>
</gene>
<proteinExistence type="predicted"/>
<comment type="caution">
    <text evidence="2">The sequence shown here is derived from an EMBL/GenBank/DDBJ whole genome shotgun (WGS) entry which is preliminary data.</text>
</comment>
<accession>A0ABT2NSP3</accession>
<reference evidence="3" key="1">
    <citation type="submission" date="2023-07" db="EMBL/GenBank/DDBJ databases">
        <title>Defluviimonas sediminis sp. nov., isolated from mangrove sediment.</title>
        <authorList>
            <person name="Liu L."/>
            <person name="Li J."/>
            <person name="Huang Y."/>
            <person name="Pan J."/>
            <person name="Li M."/>
        </authorList>
    </citation>
    <scope>NUCLEOTIDE SEQUENCE [LARGE SCALE GENOMIC DNA]</scope>
    <source>
        <strain evidence="3">FT324</strain>
    </source>
</reference>
<feature type="domain" description="Endonuclease GajA/Old nuclease/RecF-like AAA" evidence="1">
    <location>
        <begin position="244"/>
        <end position="358"/>
    </location>
</feature>
<dbReference type="PANTHER" id="PTHR43581">
    <property type="entry name" value="ATP/GTP PHOSPHATASE"/>
    <property type="match status" value="1"/>
</dbReference>
<dbReference type="EMBL" id="JAOCQF010000009">
    <property type="protein sequence ID" value="MCT8331958.1"/>
    <property type="molecule type" value="Genomic_DNA"/>
</dbReference>